<dbReference type="InterPro" id="IPR014347">
    <property type="entry name" value="Tautomerase/MIF_sf"/>
</dbReference>
<evidence type="ECO:0000256" key="2">
    <source>
        <dbReference type="ARBA" id="ARBA00023235"/>
    </source>
</evidence>
<gene>
    <name evidence="4" type="ORF">H9854_06905</name>
</gene>
<keyword evidence="2" id="KW-0413">Isomerase</keyword>
<dbReference type="Gene3D" id="3.30.429.10">
    <property type="entry name" value="Macrophage Migration Inhibitory Factor"/>
    <property type="match status" value="1"/>
</dbReference>
<feature type="domain" description="4-oxalocrotonate tautomerase-like" evidence="3">
    <location>
        <begin position="2"/>
        <end position="55"/>
    </location>
</feature>
<reference evidence="4" key="1">
    <citation type="journal article" date="2021" name="PeerJ">
        <title>Extensive microbial diversity within the chicken gut microbiome revealed by metagenomics and culture.</title>
        <authorList>
            <person name="Gilroy R."/>
            <person name="Ravi A."/>
            <person name="Getino M."/>
            <person name="Pursley I."/>
            <person name="Horton D.L."/>
            <person name="Alikhan N.F."/>
            <person name="Baker D."/>
            <person name="Gharbi K."/>
            <person name="Hall N."/>
            <person name="Watson M."/>
            <person name="Adriaenssens E.M."/>
            <person name="Foster-Nyarko E."/>
            <person name="Jarju S."/>
            <person name="Secka A."/>
            <person name="Antonio M."/>
            <person name="Oren A."/>
            <person name="Chaudhuri R.R."/>
            <person name="La Ragione R."/>
            <person name="Hildebrand F."/>
            <person name="Pallen M.J."/>
        </authorList>
    </citation>
    <scope>NUCLEOTIDE SEQUENCE</scope>
    <source>
        <strain evidence="4">1193</strain>
    </source>
</reference>
<name>A0A9D2B688_9GAMM</name>
<evidence type="ECO:0000313" key="5">
    <source>
        <dbReference type="Proteomes" id="UP000824248"/>
    </source>
</evidence>
<proteinExistence type="inferred from homology"/>
<dbReference type="EMBL" id="DXFC01000203">
    <property type="protein sequence ID" value="HIX61944.1"/>
    <property type="molecule type" value="Genomic_DNA"/>
</dbReference>
<dbReference type="InterPro" id="IPR004370">
    <property type="entry name" value="4-OT-like_dom"/>
</dbReference>
<dbReference type="PANTHER" id="PTHR35530:SF1">
    <property type="entry name" value="2-HYDROXYMUCONATE TAUTOMERASE"/>
    <property type="match status" value="1"/>
</dbReference>
<dbReference type="PANTHER" id="PTHR35530">
    <property type="entry name" value="TAUTOMERASE-RELATED"/>
    <property type="match status" value="1"/>
</dbReference>
<comment type="similarity">
    <text evidence="1">Belongs to the 4-oxalocrotonate tautomerase family.</text>
</comment>
<organism evidence="4 5">
    <name type="scientific">Candidatus Halomonas stercoripullorum</name>
    <dbReference type="NCBI Taxonomy" id="2838617"/>
    <lineage>
        <taxon>Bacteria</taxon>
        <taxon>Pseudomonadati</taxon>
        <taxon>Pseudomonadota</taxon>
        <taxon>Gammaproteobacteria</taxon>
        <taxon>Oceanospirillales</taxon>
        <taxon>Halomonadaceae</taxon>
        <taxon>Halomonas</taxon>
    </lineage>
</organism>
<reference evidence="4" key="2">
    <citation type="submission" date="2021-04" db="EMBL/GenBank/DDBJ databases">
        <authorList>
            <person name="Gilroy R."/>
        </authorList>
    </citation>
    <scope>NUCLEOTIDE SEQUENCE</scope>
    <source>
        <strain evidence="4">1193</strain>
    </source>
</reference>
<comment type="caution">
    <text evidence="4">The sequence shown here is derived from an EMBL/GenBank/DDBJ whole genome shotgun (WGS) entry which is preliminary data.</text>
</comment>
<dbReference type="GO" id="GO:0016853">
    <property type="term" value="F:isomerase activity"/>
    <property type="evidence" value="ECO:0007669"/>
    <property type="project" value="UniProtKB-KW"/>
</dbReference>
<dbReference type="SUPFAM" id="SSF55331">
    <property type="entry name" value="Tautomerase/MIF"/>
    <property type="match status" value="1"/>
</dbReference>
<dbReference type="Pfam" id="PF01361">
    <property type="entry name" value="Tautomerase"/>
    <property type="match status" value="1"/>
</dbReference>
<sequence length="65" mass="7346">MPIVTIQQFPRSLEQRRELAERITAAFVEVYGAPAESVQVFFNEVESDHWAKAGVLGCDRETHQG</sequence>
<evidence type="ECO:0000256" key="1">
    <source>
        <dbReference type="ARBA" id="ARBA00006723"/>
    </source>
</evidence>
<dbReference type="Proteomes" id="UP000824248">
    <property type="component" value="Unassembled WGS sequence"/>
</dbReference>
<protein>
    <submittedName>
        <fullName evidence="4">4-oxalocrotonate tautomerase family protein</fullName>
    </submittedName>
</protein>
<dbReference type="AlphaFoldDB" id="A0A9D2B688"/>
<evidence type="ECO:0000259" key="3">
    <source>
        <dbReference type="Pfam" id="PF01361"/>
    </source>
</evidence>
<accession>A0A9D2B688</accession>
<evidence type="ECO:0000313" key="4">
    <source>
        <dbReference type="EMBL" id="HIX61944.1"/>
    </source>
</evidence>